<evidence type="ECO:0000259" key="3">
    <source>
        <dbReference type="PROSITE" id="PS50234"/>
    </source>
</evidence>
<dbReference type="SMART" id="SM00327">
    <property type="entry name" value="VWA"/>
    <property type="match status" value="2"/>
</dbReference>
<keyword evidence="5" id="KW-1185">Reference proteome</keyword>
<keyword evidence="2" id="KW-0812">Transmembrane</keyword>
<dbReference type="SUPFAM" id="SSF53300">
    <property type="entry name" value="vWA-like"/>
    <property type="match status" value="2"/>
</dbReference>
<dbReference type="InterPro" id="IPR029062">
    <property type="entry name" value="Class_I_gatase-like"/>
</dbReference>
<evidence type="ECO:0000256" key="2">
    <source>
        <dbReference type="SAM" id="Phobius"/>
    </source>
</evidence>
<dbReference type="InterPro" id="IPR036465">
    <property type="entry name" value="vWFA_dom_sf"/>
</dbReference>
<feature type="transmembrane region" description="Helical" evidence="2">
    <location>
        <begin position="52"/>
        <end position="71"/>
    </location>
</feature>
<reference evidence="4 5" key="1">
    <citation type="submission" date="2021-12" db="EMBL/GenBank/DDBJ databases">
        <title>Discovery of the Pendulisporaceae a myxobacterial family with distinct sporulation behavior and unique specialized metabolism.</title>
        <authorList>
            <person name="Garcia R."/>
            <person name="Popoff A."/>
            <person name="Bader C.D."/>
            <person name="Loehr J."/>
            <person name="Walesch S."/>
            <person name="Walt C."/>
            <person name="Boldt J."/>
            <person name="Bunk B."/>
            <person name="Haeckl F.J.F.P.J."/>
            <person name="Gunesch A.P."/>
            <person name="Birkelbach J."/>
            <person name="Nuebel U."/>
            <person name="Pietschmann T."/>
            <person name="Bach T."/>
            <person name="Mueller R."/>
        </authorList>
    </citation>
    <scope>NUCLEOTIDE SEQUENCE [LARGE SCALE GENOMIC DNA]</scope>
    <source>
        <strain evidence="4 5">MSr11954</strain>
    </source>
</reference>
<feature type="domain" description="VWFA" evidence="3">
    <location>
        <begin position="488"/>
        <end position="653"/>
    </location>
</feature>
<dbReference type="Proteomes" id="UP001370348">
    <property type="component" value="Chromosome"/>
</dbReference>
<feature type="region of interest" description="Disordered" evidence="1">
    <location>
        <begin position="176"/>
        <end position="203"/>
    </location>
</feature>
<feature type="transmembrane region" description="Helical" evidence="2">
    <location>
        <begin position="12"/>
        <end position="32"/>
    </location>
</feature>
<organism evidence="4 5">
    <name type="scientific">Pendulispora albinea</name>
    <dbReference type="NCBI Taxonomy" id="2741071"/>
    <lineage>
        <taxon>Bacteria</taxon>
        <taxon>Pseudomonadati</taxon>
        <taxon>Myxococcota</taxon>
        <taxon>Myxococcia</taxon>
        <taxon>Myxococcales</taxon>
        <taxon>Sorangiineae</taxon>
        <taxon>Pendulisporaceae</taxon>
        <taxon>Pendulispora</taxon>
    </lineage>
</organism>
<sequence>MTPRTNPRVKRAAFGALVVAVGALGLYLYLRYVWNAGPTLAWTRGGKSYELLSPRMLGIALLAPYFLWMIGRSLADLPLLQRVLSVVLRMAFVALLALGLARLARTATTQKICTVYVVDVSDSVPDLALEDARATIQKGLDEKPSDALVRVITFARRPRVVPLADDAKTAPALERHGAAAGEAGAPGAPHAPGTPAAPNATAKNTGLGAATDLASALQLSYGLYPAGYLRRAVVLSDGVQTDGDVLAEANRARQFGVKIFAVPYHRPVPGEVAVRELRVPDKVHVGEPFELHANVFSSRAQRVKGVLKQGEAINGLDGVKMLDLKPGDNDVTWKSVVHVAGEVTYALDLSEIGEDHFKENNRYAVTAAVPGRPAVLYVEGNTARANYLSSALSAQQFDVDVRGPRELPSSLRELERYDFVILSDAPAEAVSLTQQEALEQYVRDLGGGFLFAGGEAGYGLGGWYHTTIERILPVRMDSEKRRDEPGVAMVLVIDRSGSMSGMPLEMAKAAAKATADTLSGDDLLEVIAFDSQPTRVVKMTPAKHRARIQNDIARIQPGGGTEIFSALDAGYQALTVTRARRKHVILLTDGQAPNNGVRDLVQAMVAEGITVSSVGLGGGVDETLLRMVADIGGGRFYKVLDPQSLPRVFTRETEMVSRSAAVEEYFQPRVATPADFLRGVDVRSAPFLHGYVATKMKPSPAQKILESELEEPILARWHVGLGWSLAWTSDVKNLWAVEWLRWPGYGQFWGQLVREHMRQKRRQQLDMRAEIDPATGHVKASIDAIGSDDKFQNGLDGKFEITGPMGGASAQAGGPDRGETKRAVMRQTAPGRYEVDFPIDRYGSFLLHAALEKAVDDGKGGTKSAVVAESFGHITNPYPREYLALAPDTVTLTRAAEVTSGKLDPDPKTIFDPAGETISYHQDLWSRFILAAIVVFLLDLLLRRVRIFDRKKTARPSFAVAQR</sequence>
<dbReference type="InterPro" id="IPR002035">
    <property type="entry name" value="VWF_A"/>
</dbReference>
<accession>A0ABZ2MBS2</accession>
<name>A0ABZ2MBS2_9BACT</name>
<gene>
    <name evidence="4" type="ORF">LZC94_22320</name>
</gene>
<feature type="compositionally biased region" description="Low complexity" evidence="1">
    <location>
        <begin position="178"/>
        <end position="202"/>
    </location>
</feature>
<evidence type="ECO:0000313" key="4">
    <source>
        <dbReference type="EMBL" id="WXB19945.1"/>
    </source>
</evidence>
<feature type="transmembrane region" description="Helical" evidence="2">
    <location>
        <begin position="924"/>
        <end position="942"/>
    </location>
</feature>
<keyword evidence="2" id="KW-0472">Membrane</keyword>
<dbReference type="EMBL" id="CP089984">
    <property type="protein sequence ID" value="WXB19945.1"/>
    <property type="molecule type" value="Genomic_DNA"/>
</dbReference>
<protein>
    <submittedName>
        <fullName evidence="4">VWA domain-containing protein</fullName>
    </submittedName>
</protein>
<dbReference type="Gene3D" id="3.40.50.880">
    <property type="match status" value="2"/>
</dbReference>
<evidence type="ECO:0000256" key="1">
    <source>
        <dbReference type="SAM" id="MobiDB-lite"/>
    </source>
</evidence>
<dbReference type="PANTHER" id="PTHR37947:SF2">
    <property type="entry name" value="VON WILLEBRAND FACTOR TYPE A"/>
    <property type="match status" value="1"/>
</dbReference>
<keyword evidence="2" id="KW-1133">Transmembrane helix</keyword>
<dbReference type="PANTHER" id="PTHR37947">
    <property type="entry name" value="BLL2462 PROTEIN"/>
    <property type="match status" value="1"/>
</dbReference>
<evidence type="ECO:0000313" key="5">
    <source>
        <dbReference type="Proteomes" id="UP001370348"/>
    </source>
</evidence>
<dbReference type="SUPFAM" id="SSF52317">
    <property type="entry name" value="Class I glutamine amidotransferase-like"/>
    <property type="match status" value="1"/>
</dbReference>
<dbReference type="Gene3D" id="3.40.50.410">
    <property type="entry name" value="von Willebrand factor, type A domain"/>
    <property type="match status" value="1"/>
</dbReference>
<dbReference type="PROSITE" id="PS50234">
    <property type="entry name" value="VWFA"/>
    <property type="match status" value="1"/>
</dbReference>
<proteinExistence type="predicted"/>
<dbReference type="Pfam" id="PF00092">
    <property type="entry name" value="VWA"/>
    <property type="match status" value="1"/>
</dbReference>
<dbReference type="RefSeq" id="WP_394829544.1">
    <property type="nucleotide sequence ID" value="NZ_CP089984.1"/>
</dbReference>
<feature type="transmembrane region" description="Helical" evidence="2">
    <location>
        <begin position="83"/>
        <end position="104"/>
    </location>
</feature>